<dbReference type="InterPro" id="IPR026350">
    <property type="entry name" value="GxxExxY"/>
</dbReference>
<dbReference type="EMBL" id="QXML01000005">
    <property type="protein sequence ID" value="RIW15221.1"/>
    <property type="molecule type" value="Genomic_DNA"/>
</dbReference>
<dbReference type="OrthoDB" id="1119698at2"/>
<proteinExistence type="predicted"/>
<evidence type="ECO:0000313" key="2">
    <source>
        <dbReference type="Proteomes" id="UP000283522"/>
    </source>
</evidence>
<protein>
    <submittedName>
        <fullName evidence="1">GxxExxY protein</fullName>
    </submittedName>
</protein>
<gene>
    <name evidence="1" type="ORF">D0X99_12330</name>
</gene>
<dbReference type="Proteomes" id="UP000283522">
    <property type="component" value="Unassembled WGS sequence"/>
</dbReference>
<organism evidence="1 2">
    <name type="scientific">Algoriphagus lacus</name>
    <dbReference type="NCBI Taxonomy" id="2056311"/>
    <lineage>
        <taxon>Bacteria</taxon>
        <taxon>Pseudomonadati</taxon>
        <taxon>Bacteroidota</taxon>
        <taxon>Cytophagia</taxon>
        <taxon>Cytophagales</taxon>
        <taxon>Cyclobacteriaceae</taxon>
        <taxon>Algoriphagus</taxon>
    </lineage>
</organism>
<comment type="caution">
    <text evidence="1">The sequence shown here is derived from an EMBL/GenBank/DDBJ whole genome shotgun (WGS) entry which is preliminary data.</text>
</comment>
<dbReference type="NCBIfam" id="TIGR04256">
    <property type="entry name" value="GxxExxY"/>
    <property type="match status" value="1"/>
</dbReference>
<dbReference type="RefSeq" id="WP_119478125.1">
    <property type="nucleotide sequence ID" value="NZ_QXML01000005.1"/>
</dbReference>
<sequence>MLENEISSQIIGAAIEVHKHLGPGLLESSYEACLVYELRNRGLDVKSQIPLPVIYKGIELETGYRIDILVENQVIIEIKSVDQLDGIHIAQLLTYLKLTNLKLGLLINFNSVRLIDGVKRIANNL</sequence>
<evidence type="ECO:0000313" key="1">
    <source>
        <dbReference type="EMBL" id="RIW15221.1"/>
    </source>
</evidence>
<keyword evidence="2" id="KW-1185">Reference proteome</keyword>
<dbReference type="Pfam" id="PF13366">
    <property type="entry name" value="PDDEXK_3"/>
    <property type="match status" value="1"/>
</dbReference>
<dbReference type="AlphaFoldDB" id="A0A418PRK7"/>
<accession>A0A418PRK7</accession>
<reference evidence="1 2" key="1">
    <citation type="submission" date="2018-09" db="EMBL/GenBank/DDBJ databases">
        <authorList>
            <person name="Wang X."/>
            <person name="Du Z."/>
        </authorList>
    </citation>
    <scope>NUCLEOTIDE SEQUENCE [LARGE SCALE GENOMIC DNA]</scope>
    <source>
        <strain evidence="1 2">N3</strain>
    </source>
</reference>
<name>A0A418PRK7_9BACT</name>